<reference evidence="1 2" key="1">
    <citation type="submission" date="2019-11" db="EMBL/GenBank/DDBJ databases">
        <title>Pseudomonas karstica sp. nov. and Pseudomonas spelaei sp. nov. from karst caves.</title>
        <authorList>
            <person name="Zeman M."/>
        </authorList>
    </citation>
    <scope>NUCLEOTIDE SEQUENCE [LARGE SCALE GENOMIC DNA]</scope>
    <source>
        <strain evidence="1 2">CCM 7893</strain>
    </source>
</reference>
<dbReference type="AlphaFoldDB" id="A0A6I3W387"/>
<evidence type="ECO:0000313" key="2">
    <source>
        <dbReference type="Proteomes" id="UP000438196"/>
    </source>
</evidence>
<name>A0A6I3W387_9PSED</name>
<sequence length="86" mass="9510">MWQVVASAQQCVAPSTTEQPFEPENLCASRKKGRDVASFGRVLEGLTGQTVHISPYMERHALFVCVFGALLRLKSESQGNDLADYH</sequence>
<protein>
    <submittedName>
        <fullName evidence="1">Uncharacterized protein</fullName>
    </submittedName>
</protein>
<keyword evidence="2" id="KW-1185">Reference proteome</keyword>
<organism evidence="1 2">
    <name type="scientific">Pseudomonas spelaei</name>
    <dbReference type="NCBI Taxonomy" id="1055469"/>
    <lineage>
        <taxon>Bacteria</taxon>
        <taxon>Pseudomonadati</taxon>
        <taxon>Pseudomonadota</taxon>
        <taxon>Gammaproteobacteria</taxon>
        <taxon>Pseudomonadales</taxon>
        <taxon>Pseudomonadaceae</taxon>
        <taxon>Pseudomonas</taxon>
    </lineage>
</organism>
<evidence type="ECO:0000313" key="1">
    <source>
        <dbReference type="EMBL" id="MUF04635.1"/>
    </source>
</evidence>
<dbReference type="RefSeq" id="WP_155582969.1">
    <property type="nucleotide sequence ID" value="NZ_JBHSTH010000032.1"/>
</dbReference>
<dbReference type="EMBL" id="WNNK01000006">
    <property type="protein sequence ID" value="MUF04635.1"/>
    <property type="molecule type" value="Genomic_DNA"/>
</dbReference>
<dbReference type="Proteomes" id="UP000438196">
    <property type="component" value="Unassembled WGS sequence"/>
</dbReference>
<comment type="caution">
    <text evidence="1">The sequence shown here is derived from an EMBL/GenBank/DDBJ whole genome shotgun (WGS) entry which is preliminary data.</text>
</comment>
<accession>A0A6I3W387</accession>
<dbReference type="OrthoDB" id="9859171at2"/>
<proteinExistence type="predicted"/>
<gene>
    <name evidence="1" type="ORF">GNF76_09825</name>
</gene>